<dbReference type="RefSeq" id="WP_023272962.1">
    <property type="nucleotide sequence ID" value="NZ_KI530723.1"/>
</dbReference>
<dbReference type="GO" id="GO:0019878">
    <property type="term" value="P:lysine biosynthetic process via aminoadipic acid"/>
    <property type="evidence" value="ECO:0007669"/>
    <property type="project" value="TreeGrafter"/>
</dbReference>
<organism evidence="4 5">
    <name type="scientific">Acinetobacter nectaris CIP 110549</name>
    <dbReference type="NCBI Taxonomy" id="1392540"/>
    <lineage>
        <taxon>Bacteria</taxon>
        <taxon>Pseudomonadati</taxon>
        <taxon>Pseudomonadota</taxon>
        <taxon>Gammaproteobacteria</taxon>
        <taxon>Moraxellales</taxon>
        <taxon>Moraxellaceae</taxon>
        <taxon>Acinetobacter</taxon>
    </lineage>
</organism>
<sequence length="204" mass="24251">MKIFVHYLCLEKLLNTESSTNKKVLTKIEKKNIQNQRNFYLKEFLHTDKPINITEDRYGKPYAIDYPHLCFNQSHSQSFYALVYNKQNVHVGVDIEDFSRSIHMDALAKRYFHIEEVRKWEEMGKSKKIWLKIWTIKEAVLKAHGLGIRLSLKTLNTNIDDKTNMGIVRHEQLGRFRYQCFDMKSSMMTIAYQDLGMDAEIFFK</sequence>
<dbReference type="PANTHER" id="PTHR12215">
    <property type="entry name" value="PHOSPHOPANTETHEINE TRANSFERASE"/>
    <property type="match status" value="1"/>
</dbReference>
<dbReference type="Gene3D" id="3.90.470.20">
    <property type="entry name" value="4'-phosphopantetheinyl transferase domain"/>
    <property type="match status" value="1"/>
</dbReference>
<dbReference type="GO" id="GO:0008897">
    <property type="term" value="F:holo-[acyl-carrier-protein] synthase activity"/>
    <property type="evidence" value="ECO:0007669"/>
    <property type="project" value="InterPro"/>
</dbReference>
<evidence type="ECO:0000313" key="4">
    <source>
        <dbReference type="EMBL" id="ESK39649.1"/>
    </source>
</evidence>
<dbReference type="InterPro" id="IPR037143">
    <property type="entry name" value="4-PPantetheinyl_Trfase_dom_sf"/>
</dbReference>
<name>V2UWD7_9GAMM</name>
<evidence type="ECO:0000256" key="1">
    <source>
        <dbReference type="ARBA" id="ARBA00010990"/>
    </source>
</evidence>
<dbReference type="eggNOG" id="COG2091">
    <property type="taxonomic scope" value="Bacteria"/>
</dbReference>
<dbReference type="OrthoDB" id="9808281at2"/>
<dbReference type="PATRIC" id="fig|1392540.3.peg.1292"/>
<dbReference type="InterPro" id="IPR008278">
    <property type="entry name" value="4-PPantetheinyl_Trfase_dom"/>
</dbReference>
<dbReference type="GO" id="GO:0005829">
    <property type="term" value="C:cytosol"/>
    <property type="evidence" value="ECO:0007669"/>
    <property type="project" value="TreeGrafter"/>
</dbReference>
<dbReference type="SUPFAM" id="SSF56214">
    <property type="entry name" value="4'-phosphopantetheinyl transferase"/>
    <property type="match status" value="2"/>
</dbReference>
<dbReference type="GO" id="GO:0000287">
    <property type="term" value="F:magnesium ion binding"/>
    <property type="evidence" value="ECO:0007669"/>
    <property type="project" value="InterPro"/>
</dbReference>
<dbReference type="EMBL" id="AYER01000004">
    <property type="protein sequence ID" value="ESK39649.1"/>
    <property type="molecule type" value="Genomic_DNA"/>
</dbReference>
<dbReference type="Pfam" id="PF01648">
    <property type="entry name" value="ACPS"/>
    <property type="match status" value="1"/>
</dbReference>
<dbReference type="HOGENOM" id="CLU_109682_0_0_6"/>
<dbReference type="STRING" id="1392540.P256_01331"/>
<dbReference type="InterPro" id="IPR050559">
    <property type="entry name" value="P-Pant_transferase_sf"/>
</dbReference>
<protein>
    <recommendedName>
        <fullName evidence="3">4'-phosphopantetheinyl transferase domain-containing protein</fullName>
    </recommendedName>
</protein>
<dbReference type="PANTHER" id="PTHR12215:SF10">
    <property type="entry name" value="L-AMINOADIPATE-SEMIALDEHYDE DEHYDROGENASE-PHOSPHOPANTETHEINYL TRANSFERASE"/>
    <property type="match status" value="1"/>
</dbReference>
<comment type="caution">
    <text evidence="4">The sequence shown here is derived from an EMBL/GenBank/DDBJ whole genome shotgun (WGS) entry which is preliminary data.</text>
</comment>
<dbReference type="Proteomes" id="UP000023785">
    <property type="component" value="Unassembled WGS sequence"/>
</dbReference>
<evidence type="ECO:0000259" key="3">
    <source>
        <dbReference type="Pfam" id="PF01648"/>
    </source>
</evidence>
<keyword evidence="2" id="KW-0808">Transferase</keyword>
<reference evidence="4 5" key="1">
    <citation type="submission" date="2013-10" db="EMBL/GenBank/DDBJ databases">
        <title>The Genome Sequence of Acinetobacter nectaris CIP 110549.</title>
        <authorList>
            <consortium name="The Broad Institute Genomics Platform"/>
            <consortium name="The Broad Institute Genome Sequencing Center for Infectious Disease"/>
            <person name="Cerqueira G."/>
            <person name="Feldgarden M."/>
            <person name="Courvalin P."/>
            <person name="Grillot-Courvalin C."/>
            <person name="Clermont D."/>
            <person name="Rocha E."/>
            <person name="Yoon E.-J."/>
            <person name="Nemec A."/>
            <person name="Young S.K."/>
            <person name="Zeng Q."/>
            <person name="Gargeya S."/>
            <person name="Fitzgerald M."/>
            <person name="Abouelleil A."/>
            <person name="Alvarado L."/>
            <person name="Berlin A.M."/>
            <person name="Chapman S.B."/>
            <person name="Gainer-Dewar J."/>
            <person name="Goldberg J."/>
            <person name="Gnerre S."/>
            <person name="Griggs A."/>
            <person name="Gujja S."/>
            <person name="Hansen M."/>
            <person name="Howarth C."/>
            <person name="Imamovic A."/>
            <person name="Ireland A."/>
            <person name="Larimer J."/>
            <person name="McCowan C."/>
            <person name="Murphy C."/>
            <person name="Pearson M."/>
            <person name="Poon T.W."/>
            <person name="Priest M."/>
            <person name="Roberts A."/>
            <person name="Saif S."/>
            <person name="Shea T."/>
            <person name="Sykes S."/>
            <person name="Wortman J."/>
            <person name="Nusbaum C."/>
            <person name="Birren B."/>
        </authorList>
    </citation>
    <scope>NUCLEOTIDE SEQUENCE [LARGE SCALE GENOMIC DNA]</scope>
    <source>
        <strain evidence="4 5">CIP 110549</strain>
    </source>
</reference>
<dbReference type="AlphaFoldDB" id="V2UWD7"/>
<evidence type="ECO:0000313" key="5">
    <source>
        <dbReference type="Proteomes" id="UP000023785"/>
    </source>
</evidence>
<feature type="domain" description="4'-phosphopantetheinyl transferase" evidence="3">
    <location>
        <begin position="91"/>
        <end position="172"/>
    </location>
</feature>
<accession>V2UWD7</accession>
<evidence type="ECO:0000256" key="2">
    <source>
        <dbReference type="ARBA" id="ARBA00022679"/>
    </source>
</evidence>
<comment type="similarity">
    <text evidence="1">Belongs to the P-Pant transferase superfamily. Gsp/Sfp/HetI/AcpT family.</text>
</comment>
<gene>
    <name evidence="4" type="ORF">P256_01331</name>
</gene>
<proteinExistence type="inferred from homology"/>
<keyword evidence="5" id="KW-1185">Reference proteome</keyword>